<comment type="caution">
    <text evidence="2">The sequence shown here is derived from an EMBL/GenBank/DDBJ whole genome shotgun (WGS) entry which is preliminary data.</text>
</comment>
<dbReference type="InterPro" id="IPR043991">
    <property type="entry name" value="Gp3-like"/>
</dbReference>
<evidence type="ECO:0000256" key="1">
    <source>
        <dbReference type="SAM" id="MobiDB-lite"/>
    </source>
</evidence>
<reference evidence="2" key="1">
    <citation type="submission" date="2009-10" db="EMBL/GenBank/DDBJ databases">
        <title>Diversity of trophic interactions inside an arsenic-rich microbial ecosystem.</title>
        <authorList>
            <person name="Bertin P.N."/>
            <person name="Heinrich-Salmeron A."/>
            <person name="Pelletier E."/>
            <person name="Goulhen-Chollet F."/>
            <person name="Arsene-Ploetze F."/>
            <person name="Gallien S."/>
            <person name="Calteau A."/>
            <person name="Vallenet D."/>
            <person name="Casiot C."/>
            <person name="Chane-Woon-Ming B."/>
            <person name="Giloteaux L."/>
            <person name="Barakat M."/>
            <person name="Bonnefoy V."/>
            <person name="Bruneel O."/>
            <person name="Chandler M."/>
            <person name="Cleiss J."/>
            <person name="Duran R."/>
            <person name="Elbaz-Poulichet F."/>
            <person name="Fonknechten N."/>
            <person name="Lauga B."/>
            <person name="Mornico D."/>
            <person name="Ortet P."/>
            <person name="Schaeffer C."/>
            <person name="Siguier P."/>
            <person name="Alexander Thil Smith A."/>
            <person name="Van Dorsselaer A."/>
            <person name="Weissenbach J."/>
            <person name="Medigue C."/>
            <person name="Le Paslier D."/>
        </authorList>
    </citation>
    <scope>NUCLEOTIDE SEQUENCE</scope>
</reference>
<dbReference type="EMBL" id="CABQ01000240">
    <property type="protein sequence ID" value="CBI08597.1"/>
    <property type="molecule type" value="Genomic_DNA"/>
</dbReference>
<dbReference type="AlphaFoldDB" id="E6QMX6"/>
<organism evidence="2">
    <name type="scientific">mine drainage metagenome</name>
    <dbReference type="NCBI Taxonomy" id="410659"/>
    <lineage>
        <taxon>unclassified sequences</taxon>
        <taxon>metagenomes</taxon>
        <taxon>ecological metagenomes</taxon>
    </lineage>
</organism>
<proteinExistence type="predicted"/>
<name>E6QMX6_9ZZZZ</name>
<protein>
    <submittedName>
        <fullName evidence="2">Uncharacterized protein</fullName>
    </submittedName>
</protein>
<dbReference type="Pfam" id="PF18897">
    <property type="entry name" value="Gp3-like"/>
    <property type="match status" value="1"/>
</dbReference>
<gene>
    <name evidence="2" type="ORF">CARN6_2079</name>
</gene>
<sequence>MSYISDKAAASQRAVASYAGVIRPGVRRLTKGALEHQRANEIRAIYARAESGEFRYGEAQDMVEKQTGLRNSMHPKNVDYFSVFKTDFRVPEHAQKILETYGEDRGEGRHLYRFPVVFQTTDIDRIIPGAFKRASGDPAYFSQTGDDGNRYCHYYEKLSPEKIQEQRARRVIKVQPHMKTRGPCEPGKCQDFAEGTCKFVGELSFYIQGIPGGGLTKLATGSEYAAEAIYTELMRIKEVLGTIPQVNPFAPGRPIFWVTKELQRRSYYDQRSGERKTSDAWVPILVTDIDMGSLISGRITPAPQLAMTPQSWLATSVVAPPAAVMQPEHERQKQASSEARDVLDRLRTGAIAETTEGAGPFESSPDGDESHDRDEDPFDPAGQHDPQLNRKTEAPAQPTLTDLLVGTKHSKDIVDIWLSVAGGHAEMLARKLHSLGENALGEHMLLTSIIRENGVDKEKFMQYIGKRYGKGWANIGNVYGDVRRNLQSMIKDGSLNSVIEDAAV</sequence>
<feature type="region of interest" description="Disordered" evidence="1">
    <location>
        <begin position="351"/>
        <end position="398"/>
    </location>
</feature>
<accession>E6QMX6</accession>
<evidence type="ECO:0000313" key="2">
    <source>
        <dbReference type="EMBL" id="CBI08597.1"/>
    </source>
</evidence>